<evidence type="ECO:0000313" key="2">
    <source>
        <dbReference type="EMBL" id="MED6163718.1"/>
    </source>
</evidence>
<sequence>MTWQKSSKLSLFCVLTSRNWASVSEKNGLGSWKIMENREPEQKAMPRRQFLTLRHGPQNHTPRRESSSIQRQAHHSHAQAPCPNAQACLPSDLSLQNEDKVMPRRHASTPRCGKLSHPANPAPRPRPSVLHQCPSVGRQTKSRSQSSMTHA</sequence>
<dbReference type="EMBL" id="JASCZI010122110">
    <property type="protein sequence ID" value="MED6163718.1"/>
    <property type="molecule type" value="Genomic_DNA"/>
</dbReference>
<comment type="caution">
    <text evidence="2">The sequence shown here is derived from an EMBL/GenBank/DDBJ whole genome shotgun (WGS) entry which is preliminary data.</text>
</comment>
<proteinExistence type="predicted"/>
<accession>A0ABU6UUR1</accession>
<evidence type="ECO:0008006" key="4">
    <source>
        <dbReference type="Google" id="ProtNLM"/>
    </source>
</evidence>
<reference evidence="2 3" key="1">
    <citation type="journal article" date="2023" name="Plants (Basel)">
        <title>Bridging the Gap: Combining Genomics and Transcriptomics Approaches to Understand Stylosanthes scabra, an Orphan Legume from the Brazilian Caatinga.</title>
        <authorList>
            <person name="Ferreira-Neto J.R.C."/>
            <person name="da Silva M.D."/>
            <person name="Binneck E."/>
            <person name="de Melo N.F."/>
            <person name="da Silva R.H."/>
            <person name="de Melo A.L.T.M."/>
            <person name="Pandolfi V."/>
            <person name="Bustamante F.O."/>
            <person name="Brasileiro-Vidal A.C."/>
            <person name="Benko-Iseppon A.M."/>
        </authorList>
    </citation>
    <scope>NUCLEOTIDE SEQUENCE [LARGE SCALE GENOMIC DNA]</scope>
    <source>
        <tissue evidence="2">Leaves</tissue>
    </source>
</reference>
<protein>
    <recommendedName>
        <fullName evidence="4">Secreted protein</fullName>
    </recommendedName>
</protein>
<evidence type="ECO:0000256" key="1">
    <source>
        <dbReference type="SAM" id="MobiDB-lite"/>
    </source>
</evidence>
<name>A0ABU6UUR1_9FABA</name>
<evidence type="ECO:0000313" key="3">
    <source>
        <dbReference type="Proteomes" id="UP001341840"/>
    </source>
</evidence>
<dbReference type="Proteomes" id="UP001341840">
    <property type="component" value="Unassembled WGS sequence"/>
</dbReference>
<gene>
    <name evidence="2" type="ORF">PIB30_082711</name>
</gene>
<feature type="region of interest" description="Disordered" evidence="1">
    <location>
        <begin position="37"/>
        <end position="151"/>
    </location>
</feature>
<organism evidence="2 3">
    <name type="scientific">Stylosanthes scabra</name>
    <dbReference type="NCBI Taxonomy" id="79078"/>
    <lineage>
        <taxon>Eukaryota</taxon>
        <taxon>Viridiplantae</taxon>
        <taxon>Streptophyta</taxon>
        <taxon>Embryophyta</taxon>
        <taxon>Tracheophyta</taxon>
        <taxon>Spermatophyta</taxon>
        <taxon>Magnoliopsida</taxon>
        <taxon>eudicotyledons</taxon>
        <taxon>Gunneridae</taxon>
        <taxon>Pentapetalae</taxon>
        <taxon>rosids</taxon>
        <taxon>fabids</taxon>
        <taxon>Fabales</taxon>
        <taxon>Fabaceae</taxon>
        <taxon>Papilionoideae</taxon>
        <taxon>50 kb inversion clade</taxon>
        <taxon>dalbergioids sensu lato</taxon>
        <taxon>Dalbergieae</taxon>
        <taxon>Pterocarpus clade</taxon>
        <taxon>Stylosanthes</taxon>
    </lineage>
</organism>
<keyword evidence="3" id="KW-1185">Reference proteome</keyword>
<feature type="compositionally biased region" description="Polar residues" evidence="1">
    <location>
        <begin position="137"/>
        <end position="151"/>
    </location>
</feature>